<proteinExistence type="predicted"/>
<dbReference type="PANTHER" id="PTHR45784:SF3">
    <property type="entry name" value="C-TYPE LECTIN DOMAIN FAMILY 4 MEMBER K-LIKE-RELATED"/>
    <property type="match status" value="1"/>
</dbReference>
<evidence type="ECO:0000256" key="1">
    <source>
        <dbReference type="ARBA" id="ARBA00023157"/>
    </source>
</evidence>
<sequence length="149" mass="17529">WMATELPRKVLCLPSRLWSFSHMLCLSSISATDHTGPKKYVSSDTTLTWKDAQAYCRKHYTDLAMIENDQEDKQVMSLASYTSKTNVWIGLYREPWRWSDNSSSSFRRWAYGEPNNRYDQHCAAETSDHFWNDEGCSEKRTFLCHRDLI</sequence>
<dbReference type="Gene3D" id="3.10.100.10">
    <property type="entry name" value="Mannose-Binding Protein A, subunit A"/>
    <property type="match status" value="1"/>
</dbReference>
<dbReference type="SUPFAM" id="SSF56436">
    <property type="entry name" value="C-type lectin-like"/>
    <property type="match status" value="1"/>
</dbReference>
<dbReference type="InterPro" id="IPR018378">
    <property type="entry name" value="C-type_lectin_CS"/>
</dbReference>
<dbReference type="InterPro" id="IPR016187">
    <property type="entry name" value="CTDL_fold"/>
</dbReference>
<evidence type="ECO:0000313" key="3">
    <source>
        <dbReference type="Ensembl" id="ENSSPAP00000026684.1"/>
    </source>
</evidence>
<dbReference type="PROSITE" id="PS50041">
    <property type="entry name" value="C_TYPE_LECTIN_2"/>
    <property type="match status" value="1"/>
</dbReference>
<keyword evidence="1" id="KW-1015">Disulfide bond</keyword>
<protein>
    <recommendedName>
        <fullName evidence="2">C-type lectin domain-containing protein</fullName>
    </recommendedName>
</protein>
<dbReference type="Pfam" id="PF00059">
    <property type="entry name" value="Lectin_C"/>
    <property type="match status" value="1"/>
</dbReference>
<evidence type="ECO:0000259" key="2">
    <source>
        <dbReference type="PROSITE" id="PS50041"/>
    </source>
</evidence>
<dbReference type="InterPro" id="IPR016186">
    <property type="entry name" value="C-type_lectin-like/link_sf"/>
</dbReference>
<dbReference type="SMART" id="SM00034">
    <property type="entry name" value="CLECT"/>
    <property type="match status" value="1"/>
</dbReference>
<accession>A0A3B5B9A5</accession>
<name>A0A3B5B9A5_9TELE</name>
<dbReference type="PROSITE" id="PS00615">
    <property type="entry name" value="C_TYPE_LECTIN_1"/>
    <property type="match status" value="1"/>
</dbReference>
<dbReference type="Ensembl" id="ENSSPAT00000027122.1">
    <property type="protein sequence ID" value="ENSSPAP00000026684.1"/>
    <property type="gene ID" value="ENSSPAG00000020125.1"/>
</dbReference>
<organism evidence="3">
    <name type="scientific">Stegastes partitus</name>
    <name type="common">bicolor damselfish</name>
    <dbReference type="NCBI Taxonomy" id="144197"/>
    <lineage>
        <taxon>Eukaryota</taxon>
        <taxon>Metazoa</taxon>
        <taxon>Chordata</taxon>
        <taxon>Craniata</taxon>
        <taxon>Vertebrata</taxon>
        <taxon>Euteleostomi</taxon>
        <taxon>Actinopterygii</taxon>
        <taxon>Neopterygii</taxon>
        <taxon>Teleostei</taxon>
        <taxon>Neoteleostei</taxon>
        <taxon>Acanthomorphata</taxon>
        <taxon>Ovalentaria</taxon>
        <taxon>Pomacentridae</taxon>
        <taxon>Stegastes</taxon>
    </lineage>
</organism>
<dbReference type="PANTHER" id="PTHR45784">
    <property type="entry name" value="C-TYPE LECTIN DOMAIN FAMILY 20 MEMBER A-RELATED"/>
    <property type="match status" value="1"/>
</dbReference>
<feature type="domain" description="C-type lectin" evidence="2">
    <location>
        <begin position="35"/>
        <end position="145"/>
    </location>
</feature>
<dbReference type="InterPro" id="IPR001304">
    <property type="entry name" value="C-type_lectin-like"/>
</dbReference>
<dbReference type="AlphaFoldDB" id="A0A3B5B9A5"/>
<dbReference type="GeneTree" id="ENSGT01100000263473"/>
<reference evidence="3" key="1">
    <citation type="submission" date="2023-09" db="UniProtKB">
        <authorList>
            <consortium name="Ensembl"/>
        </authorList>
    </citation>
    <scope>IDENTIFICATION</scope>
</reference>
<dbReference type="STRING" id="144197.ENSSPAP00000026684"/>